<dbReference type="AlphaFoldDB" id="A0A8H3AU63"/>
<comment type="caution">
    <text evidence="1">The sequence shown here is derived from an EMBL/GenBank/DDBJ whole genome shotgun (WGS) entry which is preliminary data.</text>
</comment>
<name>A0A8H3AU63_9AGAM</name>
<evidence type="ECO:0000313" key="1">
    <source>
        <dbReference type="EMBL" id="CAE6438331.1"/>
    </source>
</evidence>
<protein>
    <submittedName>
        <fullName evidence="1">Uncharacterized protein</fullName>
    </submittedName>
</protein>
<dbReference type="EMBL" id="CAJMWS010000368">
    <property type="protein sequence ID" value="CAE6438331.1"/>
    <property type="molecule type" value="Genomic_DNA"/>
</dbReference>
<proteinExistence type="predicted"/>
<evidence type="ECO:0000313" key="2">
    <source>
        <dbReference type="Proteomes" id="UP000663846"/>
    </source>
</evidence>
<accession>A0A8H3AU63</accession>
<organism evidence="1 2">
    <name type="scientific">Rhizoctonia solani</name>
    <dbReference type="NCBI Taxonomy" id="456999"/>
    <lineage>
        <taxon>Eukaryota</taxon>
        <taxon>Fungi</taxon>
        <taxon>Dikarya</taxon>
        <taxon>Basidiomycota</taxon>
        <taxon>Agaricomycotina</taxon>
        <taxon>Agaricomycetes</taxon>
        <taxon>Cantharellales</taxon>
        <taxon>Ceratobasidiaceae</taxon>
        <taxon>Rhizoctonia</taxon>
    </lineage>
</organism>
<reference evidence="1" key="1">
    <citation type="submission" date="2021-01" db="EMBL/GenBank/DDBJ databases">
        <authorList>
            <person name="Kaushik A."/>
        </authorList>
    </citation>
    <scope>NUCLEOTIDE SEQUENCE</scope>
    <source>
        <strain evidence="1">AG1-1C</strain>
    </source>
</reference>
<dbReference type="Proteomes" id="UP000663846">
    <property type="component" value="Unassembled WGS sequence"/>
</dbReference>
<sequence>MVWSKIAQVFSFGSQWEDNTIRLVQGNDASVMLKRVEGILQDSMRVLASHEQLLAQGEFNSFSVKHRNLLLKVIEVKQDVHDEESRGLLSANTAGRRPFRIDQQVSLLYKQAQIYQRDVITASRRAQAMEEAAFDKLHDIGSLGSYEATECSPGFRISSNLVLCDRAFNKGIKRFLSVIEYGFGNLDVGILWVVDRQPYLAIAHIRPKHTSSADYVGSADSDTYREIIMLESDEKTIIMINPNRRHLNTELGPLDETSLLEMSRAGEALLRVTDPHNLQGYEVIGAQQETSWVDSFVNTLSRLGVGIGADMV</sequence>
<gene>
    <name evidence="1" type="ORF">RDB_LOCUS124815</name>
</gene>